<dbReference type="AlphaFoldDB" id="A0A9P3GC17"/>
<dbReference type="OrthoDB" id="2783307at2759"/>
<organism evidence="2 3">
    <name type="scientific">Phanerochaete sordida</name>
    <dbReference type="NCBI Taxonomy" id="48140"/>
    <lineage>
        <taxon>Eukaryota</taxon>
        <taxon>Fungi</taxon>
        <taxon>Dikarya</taxon>
        <taxon>Basidiomycota</taxon>
        <taxon>Agaricomycotina</taxon>
        <taxon>Agaricomycetes</taxon>
        <taxon>Polyporales</taxon>
        <taxon>Phanerochaetaceae</taxon>
        <taxon>Phanerochaete</taxon>
    </lineage>
</organism>
<dbReference type="Proteomes" id="UP000703269">
    <property type="component" value="Unassembled WGS sequence"/>
</dbReference>
<keyword evidence="1" id="KW-0732">Signal</keyword>
<evidence type="ECO:0000313" key="2">
    <source>
        <dbReference type="EMBL" id="GJE92106.1"/>
    </source>
</evidence>
<keyword evidence="3" id="KW-1185">Reference proteome</keyword>
<reference evidence="2 3" key="1">
    <citation type="submission" date="2021-08" db="EMBL/GenBank/DDBJ databases">
        <title>Draft Genome Sequence of Phanerochaete sordida strain YK-624.</title>
        <authorList>
            <person name="Mori T."/>
            <person name="Dohra H."/>
            <person name="Suzuki T."/>
            <person name="Kawagishi H."/>
            <person name="Hirai H."/>
        </authorList>
    </citation>
    <scope>NUCLEOTIDE SEQUENCE [LARGE SCALE GENOMIC DNA]</scope>
    <source>
        <strain evidence="2 3">YK-624</strain>
    </source>
</reference>
<evidence type="ECO:0000313" key="3">
    <source>
        <dbReference type="Proteomes" id="UP000703269"/>
    </source>
</evidence>
<proteinExistence type="predicted"/>
<name>A0A9P3GC17_9APHY</name>
<comment type="caution">
    <text evidence="2">The sequence shown here is derived from an EMBL/GenBank/DDBJ whole genome shotgun (WGS) entry which is preliminary data.</text>
</comment>
<protein>
    <recommendedName>
        <fullName evidence="4">Hydrophobin</fullName>
    </recommendedName>
</protein>
<feature type="signal peptide" evidence="1">
    <location>
        <begin position="1"/>
        <end position="26"/>
    </location>
</feature>
<feature type="chain" id="PRO_5040480772" description="Hydrophobin" evidence="1">
    <location>
        <begin position="27"/>
        <end position="111"/>
    </location>
</feature>
<dbReference type="EMBL" id="BPQB01000024">
    <property type="protein sequence ID" value="GJE92106.1"/>
    <property type="molecule type" value="Genomic_DNA"/>
</dbReference>
<evidence type="ECO:0000256" key="1">
    <source>
        <dbReference type="SAM" id="SignalP"/>
    </source>
</evidence>
<evidence type="ECO:0008006" key="4">
    <source>
        <dbReference type="Google" id="ProtNLM"/>
    </source>
</evidence>
<gene>
    <name evidence="2" type="ORF">PsYK624_082590</name>
</gene>
<sequence>MLAATMKSSIVAVLAATLFAPPFAAATCSSGTRLCCAELTPWNQGAVYTWTEICGITPPSDPTTPTGANCEEFASDSTPCPSGTKDLCCAQVDTCQSGVDGPIGVGCTANP</sequence>
<accession>A0A9P3GC17</accession>